<feature type="domain" description="HNH nuclease" evidence="1">
    <location>
        <begin position="92"/>
        <end position="142"/>
    </location>
</feature>
<keyword evidence="2" id="KW-0255">Endonuclease</keyword>
<dbReference type="SMART" id="SM00507">
    <property type="entry name" value="HNHc"/>
    <property type="match status" value="1"/>
</dbReference>
<keyword evidence="3" id="KW-1185">Reference proteome</keyword>
<sequence length="280" mass="31772">MRTLPRPTFSAGDVYQTSISRVRDSALKKRLENCLSEVVQDSLDYEIKASNAQLHLFPKKSVVNGNVSKLEMEKIYTRRMVPKNSPGRTYYEKLRYPLGNDKCPFCGQRPSSTLDHYLAKSDYPSLVVSPVNLVPACKDCNFIKSNSFPTKSEEETLHPYFDNIDDQQWLYGRVNKTNPPSISYYIEAPTNASPILAERVKYHFQQYELGDLYASEAASELSDIAFLMDKILRDAGPQAVKKHLEDIAESCAKNNKNSWKTALYQALALDSWYCTIGALL</sequence>
<keyword evidence="2" id="KW-0540">Nuclease</keyword>
<reference evidence="3" key="1">
    <citation type="journal article" date="2019" name="Int. J. Syst. Evol. Microbiol.">
        <title>The Global Catalogue of Microorganisms (GCM) 10K type strain sequencing project: providing services to taxonomists for standard genome sequencing and annotation.</title>
        <authorList>
            <consortium name="The Broad Institute Genomics Platform"/>
            <consortium name="The Broad Institute Genome Sequencing Center for Infectious Disease"/>
            <person name="Wu L."/>
            <person name="Ma J."/>
        </authorList>
    </citation>
    <scope>NUCLEOTIDE SEQUENCE [LARGE SCALE GENOMIC DNA]</scope>
    <source>
        <strain evidence="3">CGMCC 1.12237</strain>
    </source>
</reference>
<dbReference type="InterPro" id="IPR003615">
    <property type="entry name" value="HNH_nuc"/>
</dbReference>
<comment type="caution">
    <text evidence="2">The sequence shown here is derived from an EMBL/GenBank/DDBJ whole genome shotgun (WGS) entry which is preliminary data.</text>
</comment>
<evidence type="ECO:0000313" key="2">
    <source>
        <dbReference type="EMBL" id="MFC5465965.1"/>
    </source>
</evidence>
<accession>A0ABW0LJ96</accession>
<proteinExistence type="predicted"/>
<dbReference type="RefSeq" id="WP_382353183.1">
    <property type="nucleotide sequence ID" value="NZ_JBHSMC010000020.1"/>
</dbReference>
<dbReference type="GO" id="GO:0004519">
    <property type="term" value="F:endonuclease activity"/>
    <property type="evidence" value="ECO:0007669"/>
    <property type="project" value="UniProtKB-KW"/>
</dbReference>
<evidence type="ECO:0000259" key="1">
    <source>
        <dbReference type="SMART" id="SM00507"/>
    </source>
</evidence>
<name>A0ABW0LJ96_9BACI</name>
<keyword evidence="2" id="KW-0378">Hydrolase</keyword>
<organism evidence="2 3">
    <name type="scientific">Lederbergia graminis</name>
    <dbReference type="NCBI Taxonomy" id="735518"/>
    <lineage>
        <taxon>Bacteria</taxon>
        <taxon>Bacillati</taxon>
        <taxon>Bacillota</taxon>
        <taxon>Bacilli</taxon>
        <taxon>Bacillales</taxon>
        <taxon>Bacillaceae</taxon>
        <taxon>Lederbergia</taxon>
    </lineage>
</organism>
<dbReference type="CDD" id="cd00085">
    <property type="entry name" value="HNHc"/>
    <property type="match status" value="1"/>
</dbReference>
<evidence type="ECO:0000313" key="3">
    <source>
        <dbReference type="Proteomes" id="UP001596147"/>
    </source>
</evidence>
<dbReference type="Proteomes" id="UP001596147">
    <property type="component" value="Unassembled WGS sequence"/>
</dbReference>
<protein>
    <submittedName>
        <fullName evidence="2">HNH endonuclease</fullName>
    </submittedName>
</protein>
<dbReference type="EMBL" id="JBHSMC010000020">
    <property type="protein sequence ID" value="MFC5465965.1"/>
    <property type="molecule type" value="Genomic_DNA"/>
</dbReference>
<gene>
    <name evidence="2" type="ORF">ACFPM4_14630</name>
</gene>
<dbReference type="Gene3D" id="1.10.30.50">
    <property type="match status" value="1"/>
</dbReference>